<dbReference type="InterPro" id="IPR000944">
    <property type="entry name" value="Tscrpt_reg_Rrf2"/>
</dbReference>
<sequence>MKITYKGDYSLKVILELACHYPDKLIHIEDIANRQDIPRKFLEQILLNLKRGGFLVSRKGARGGYALARPPREITLGEVVRYIEGSVYPISCIDCEAPSPCNELSTCIFAPVWRSVGDAISSIIDSVDFEKLKEDYLLKKNGYIPDYQI</sequence>
<dbReference type="InterPro" id="IPR036390">
    <property type="entry name" value="WH_DNA-bd_sf"/>
</dbReference>
<evidence type="ECO:0000256" key="1">
    <source>
        <dbReference type="ARBA" id="ARBA00023125"/>
    </source>
</evidence>
<dbReference type="EMBL" id="JACHGJ010000005">
    <property type="protein sequence ID" value="MBB6481008.1"/>
    <property type="molecule type" value="Genomic_DNA"/>
</dbReference>
<protein>
    <submittedName>
        <fullName evidence="2">Rrf2 family protein</fullName>
    </submittedName>
</protein>
<dbReference type="PROSITE" id="PS51197">
    <property type="entry name" value="HTH_RRF2_2"/>
    <property type="match status" value="1"/>
</dbReference>
<accession>A0A841REF9</accession>
<dbReference type="PANTHER" id="PTHR33221">
    <property type="entry name" value="WINGED HELIX-TURN-HELIX TRANSCRIPTIONAL REGULATOR, RRF2 FAMILY"/>
    <property type="match status" value="1"/>
</dbReference>
<organism evidence="2 3">
    <name type="scientific">Spirochaeta isovalerica</name>
    <dbReference type="NCBI Taxonomy" id="150"/>
    <lineage>
        <taxon>Bacteria</taxon>
        <taxon>Pseudomonadati</taxon>
        <taxon>Spirochaetota</taxon>
        <taxon>Spirochaetia</taxon>
        <taxon>Spirochaetales</taxon>
        <taxon>Spirochaetaceae</taxon>
        <taxon>Spirochaeta</taxon>
    </lineage>
</organism>
<dbReference type="Gene3D" id="1.10.10.10">
    <property type="entry name" value="Winged helix-like DNA-binding domain superfamily/Winged helix DNA-binding domain"/>
    <property type="match status" value="1"/>
</dbReference>
<dbReference type="GO" id="GO:0003677">
    <property type="term" value="F:DNA binding"/>
    <property type="evidence" value="ECO:0007669"/>
    <property type="project" value="UniProtKB-KW"/>
</dbReference>
<name>A0A841REF9_9SPIO</name>
<dbReference type="AlphaFoldDB" id="A0A841REF9"/>
<evidence type="ECO:0000313" key="2">
    <source>
        <dbReference type="EMBL" id="MBB6481008.1"/>
    </source>
</evidence>
<keyword evidence="1" id="KW-0238">DNA-binding</keyword>
<dbReference type="NCBIfam" id="TIGR00738">
    <property type="entry name" value="rrf2_super"/>
    <property type="match status" value="1"/>
</dbReference>
<comment type="caution">
    <text evidence="2">The sequence shown here is derived from an EMBL/GenBank/DDBJ whole genome shotgun (WGS) entry which is preliminary data.</text>
</comment>
<evidence type="ECO:0000313" key="3">
    <source>
        <dbReference type="Proteomes" id="UP000587760"/>
    </source>
</evidence>
<dbReference type="GO" id="GO:0003700">
    <property type="term" value="F:DNA-binding transcription factor activity"/>
    <property type="evidence" value="ECO:0007669"/>
    <property type="project" value="TreeGrafter"/>
</dbReference>
<dbReference type="Pfam" id="PF02082">
    <property type="entry name" value="Rrf2"/>
    <property type="match status" value="1"/>
</dbReference>
<dbReference type="RefSeq" id="WP_184747256.1">
    <property type="nucleotide sequence ID" value="NZ_JACHGJ010000005.1"/>
</dbReference>
<dbReference type="SUPFAM" id="SSF46785">
    <property type="entry name" value="Winged helix' DNA-binding domain"/>
    <property type="match status" value="1"/>
</dbReference>
<reference evidence="2 3" key="1">
    <citation type="submission" date="2020-08" db="EMBL/GenBank/DDBJ databases">
        <title>Genomic Encyclopedia of Type Strains, Phase IV (KMG-IV): sequencing the most valuable type-strain genomes for metagenomic binning, comparative biology and taxonomic classification.</title>
        <authorList>
            <person name="Goeker M."/>
        </authorList>
    </citation>
    <scope>NUCLEOTIDE SEQUENCE [LARGE SCALE GENOMIC DNA]</scope>
    <source>
        <strain evidence="2 3">DSM 2461</strain>
    </source>
</reference>
<proteinExistence type="predicted"/>
<dbReference type="Proteomes" id="UP000587760">
    <property type="component" value="Unassembled WGS sequence"/>
</dbReference>
<dbReference type="PANTHER" id="PTHR33221:SF5">
    <property type="entry name" value="HTH-TYPE TRANSCRIPTIONAL REGULATOR ISCR"/>
    <property type="match status" value="1"/>
</dbReference>
<dbReference type="GO" id="GO:0005829">
    <property type="term" value="C:cytosol"/>
    <property type="evidence" value="ECO:0007669"/>
    <property type="project" value="TreeGrafter"/>
</dbReference>
<dbReference type="InterPro" id="IPR036388">
    <property type="entry name" value="WH-like_DNA-bd_sf"/>
</dbReference>
<keyword evidence="3" id="KW-1185">Reference proteome</keyword>
<gene>
    <name evidence="2" type="ORF">HNR50_002681</name>
</gene>